<keyword evidence="1" id="KW-1133">Transmembrane helix</keyword>
<dbReference type="PANTHER" id="PTHR40741">
    <property type="entry name" value="AMASTIN-RELATED"/>
    <property type="match status" value="1"/>
</dbReference>
<evidence type="ECO:0000313" key="3">
    <source>
        <dbReference type="Proteomes" id="UP000674318"/>
    </source>
</evidence>
<dbReference type="GeneID" id="94291301"/>
<feature type="transmembrane region" description="Helical" evidence="1">
    <location>
        <begin position="78"/>
        <end position="107"/>
    </location>
</feature>
<dbReference type="PANTHER" id="PTHR40741:SF1">
    <property type="entry name" value="AMASTIN"/>
    <property type="match status" value="1"/>
</dbReference>
<name>A0A836ITC0_9TRYP</name>
<feature type="transmembrane region" description="Helical" evidence="1">
    <location>
        <begin position="168"/>
        <end position="189"/>
    </location>
</feature>
<gene>
    <name evidence="2" type="ORF">JKF63_05256</name>
</gene>
<keyword evidence="3" id="KW-1185">Reference proteome</keyword>
<dbReference type="KEGG" id="phet:94291301"/>
<dbReference type="OrthoDB" id="267214at2759"/>
<keyword evidence="1" id="KW-0472">Membrane</keyword>
<dbReference type="EMBL" id="JAFJZO010000016">
    <property type="protein sequence ID" value="KAG5508758.1"/>
    <property type="molecule type" value="Genomic_DNA"/>
</dbReference>
<feature type="transmembrane region" description="Helical" evidence="1">
    <location>
        <begin position="113"/>
        <end position="137"/>
    </location>
</feature>
<feature type="transmembrane region" description="Helical" evidence="1">
    <location>
        <begin position="6"/>
        <end position="28"/>
    </location>
</feature>
<protein>
    <submittedName>
        <fullName evidence="2">Uncharacterized protein</fullName>
    </submittedName>
</protein>
<evidence type="ECO:0000256" key="1">
    <source>
        <dbReference type="SAM" id="Phobius"/>
    </source>
</evidence>
<comment type="caution">
    <text evidence="2">The sequence shown here is derived from an EMBL/GenBank/DDBJ whole genome shotgun (WGS) entry which is preliminary data.</text>
</comment>
<evidence type="ECO:0000313" key="2">
    <source>
        <dbReference type="EMBL" id="KAG5508758.1"/>
    </source>
</evidence>
<dbReference type="PROSITE" id="PS51257">
    <property type="entry name" value="PROKAR_LIPOPROTEIN"/>
    <property type="match status" value="1"/>
</dbReference>
<dbReference type="AlphaFoldDB" id="A0A836ITC0"/>
<proteinExistence type="predicted"/>
<organism evidence="2 3">
    <name type="scientific">Porcisia hertigi</name>
    <dbReference type="NCBI Taxonomy" id="2761500"/>
    <lineage>
        <taxon>Eukaryota</taxon>
        <taxon>Discoba</taxon>
        <taxon>Euglenozoa</taxon>
        <taxon>Kinetoplastea</taxon>
        <taxon>Metakinetoplastina</taxon>
        <taxon>Trypanosomatida</taxon>
        <taxon>Trypanosomatidae</taxon>
        <taxon>Leishmaniinae</taxon>
        <taxon>Porcisia</taxon>
    </lineage>
</organism>
<dbReference type="RefSeq" id="XP_067758226.1">
    <property type="nucleotide sequence ID" value="XM_067901224.1"/>
</dbReference>
<keyword evidence="1" id="KW-0812">Transmembrane</keyword>
<sequence>MLCYRLVVLIFVIVFTACMTCSIFFPVFRKTTTNGAIETREAVYYWYTESCAARAPGAPGKVIVRYYTRELLCPRARVFFIASSAISVAGAGIGAVACLVLACWTTATGGHILHVGAASLTLTFITMACAGVTVGLVTHLFTNDFCLNDPVAFYRAPQKDGYRMVEGFGLLCTAAGGFFFMMVVLVFGLCRSGQPLEEPAMQEHHEKGTSGSHRCDRS</sequence>
<dbReference type="Proteomes" id="UP000674318">
    <property type="component" value="Unassembled WGS sequence"/>
</dbReference>
<reference evidence="2 3" key="1">
    <citation type="submission" date="2021-02" db="EMBL/GenBank/DDBJ databases">
        <title>Porcisia hertigi Genome sequencing and assembly.</title>
        <authorList>
            <person name="Almutairi H."/>
            <person name="Gatherer D."/>
        </authorList>
    </citation>
    <scope>NUCLEOTIDE SEQUENCE [LARGE SCALE GENOMIC DNA]</scope>
    <source>
        <strain evidence="2 3">C119</strain>
    </source>
</reference>
<accession>A0A836ITC0</accession>